<feature type="compositionally biased region" description="Basic and acidic residues" evidence="1">
    <location>
        <begin position="64"/>
        <end position="74"/>
    </location>
</feature>
<dbReference type="EMBL" id="OU015567">
    <property type="protein sequence ID" value="CAG5113537.1"/>
    <property type="molecule type" value="Genomic_DNA"/>
</dbReference>
<protein>
    <submittedName>
        <fullName evidence="2">Oidioi.mRNA.OKI2018_I69.chr2.g7635.t1.cds</fullName>
    </submittedName>
</protein>
<evidence type="ECO:0000313" key="2">
    <source>
        <dbReference type="EMBL" id="CAG5113537.1"/>
    </source>
</evidence>
<sequence length="144" mass="15935">MVSCCCGFGKKEEPTEPINHEIIPSARSKLASPRFEEVSLNEIVITEPKEQPSNKCVGKKTKKGKQDCEEKTTEGKTSTEFALPVTTFNTTAIVEHVARGLVVALIVQDRVQPNTSFAIKVMTPFVNMMTVLSKSIFNIISEKF</sequence>
<accession>A0ABN7TAA6</accession>
<proteinExistence type="predicted"/>
<reference evidence="2 3" key="1">
    <citation type="submission" date="2021-04" db="EMBL/GenBank/DDBJ databases">
        <authorList>
            <person name="Bliznina A."/>
        </authorList>
    </citation>
    <scope>NUCLEOTIDE SEQUENCE [LARGE SCALE GENOMIC DNA]</scope>
</reference>
<organism evidence="2 3">
    <name type="scientific">Oikopleura dioica</name>
    <name type="common">Tunicate</name>
    <dbReference type="NCBI Taxonomy" id="34765"/>
    <lineage>
        <taxon>Eukaryota</taxon>
        <taxon>Metazoa</taxon>
        <taxon>Chordata</taxon>
        <taxon>Tunicata</taxon>
        <taxon>Appendicularia</taxon>
        <taxon>Copelata</taxon>
        <taxon>Oikopleuridae</taxon>
        <taxon>Oikopleura</taxon>
    </lineage>
</organism>
<dbReference type="Proteomes" id="UP001158576">
    <property type="component" value="Chromosome 2"/>
</dbReference>
<gene>
    <name evidence="2" type="ORF">OKIOD_LOCUS16400</name>
</gene>
<keyword evidence="3" id="KW-1185">Reference proteome</keyword>
<feature type="region of interest" description="Disordered" evidence="1">
    <location>
        <begin position="51"/>
        <end position="76"/>
    </location>
</feature>
<evidence type="ECO:0000313" key="3">
    <source>
        <dbReference type="Proteomes" id="UP001158576"/>
    </source>
</evidence>
<evidence type="ECO:0000256" key="1">
    <source>
        <dbReference type="SAM" id="MobiDB-lite"/>
    </source>
</evidence>
<name>A0ABN7TAA6_OIKDI</name>